<dbReference type="PANTHER" id="PTHR35889:SF3">
    <property type="entry name" value="F-BOX DOMAIN-CONTAINING PROTEIN"/>
    <property type="match status" value="1"/>
</dbReference>
<evidence type="ECO:0000256" key="6">
    <source>
        <dbReference type="SAM" id="SignalP"/>
    </source>
</evidence>
<dbReference type="GO" id="GO:0020037">
    <property type="term" value="F:heme binding"/>
    <property type="evidence" value="ECO:0007669"/>
    <property type="project" value="InterPro"/>
</dbReference>
<accession>A0A5B8V4E7</accession>
<keyword evidence="2 4" id="KW-0479">Metal-binding</keyword>
<dbReference type="Gene3D" id="1.10.760.10">
    <property type="entry name" value="Cytochrome c-like domain"/>
    <property type="match status" value="1"/>
</dbReference>
<dbReference type="Pfam" id="PF13442">
    <property type="entry name" value="Cytochrome_CBB3"/>
    <property type="match status" value="1"/>
</dbReference>
<dbReference type="GO" id="GO:0046872">
    <property type="term" value="F:metal ion binding"/>
    <property type="evidence" value="ECO:0007669"/>
    <property type="project" value="UniProtKB-KW"/>
</dbReference>
<sequence>MKKPLLIVAAFFAVLFSCTHDAVNPSNPTSSSTGNTSGSTSGTGTGTGSGNGTNAICFQTDVLPLFQTYCASAGCHDAATAREELVLTSYANIMRGISANKPNSSKYYQVIADGSMPPRNSPKLSSAQIATIANWIKAGATNNTCVVATCDTTKTTYTNGVSQIFATYCNGCHGLAPGSGNVVLSDYASAKAAGVGMKINFLNAINYTSATPAMNMPQSGKLSDCQITQITKWINSGCPQ</sequence>
<feature type="region of interest" description="Disordered" evidence="5">
    <location>
        <begin position="25"/>
        <end position="46"/>
    </location>
</feature>
<keyword evidence="1 4" id="KW-0349">Heme</keyword>
<keyword evidence="6" id="KW-0732">Signal</keyword>
<evidence type="ECO:0000256" key="4">
    <source>
        <dbReference type="PROSITE-ProRule" id="PRU00433"/>
    </source>
</evidence>
<organism evidence="8 9">
    <name type="scientific">Mucilaginibacter ginsenosidivorans</name>
    <dbReference type="NCBI Taxonomy" id="398053"/>
    <lineage>
        <taxon>Bacteria</taxon>
        <taxon>Pseudomonadati</taxon>
        <taxon>Bacteroidota</taxon>
        <taxon>Sphingobacteriia</taxon>
        <taxon>Sphingobacteriales</taxon>
        <taxon>Sphingobacteriaceae</taxon>
        <taxon>Mucilaginibacter</taxon>
    </lineage>
</organism>
<name>A0A5B8V4E7_9SPHI</name>
<dbReference type="GO" id="GO:0009055">
    <property type="term" value="F:electron transfer activity"/>
    <property type="evidence" value="ECO:0007669"/>
    <property type="project" value="InterPro"/>
</dbReference>
<evidence type="ECO:0000256" key="1">
    <source>
        <dbReference type="ARBA" id="ARBA00022617"/>
    </source>
</evidence>
<dbReference type="PANTHER" id="PTHR35889">
    <property type="entry name" value="CYCLOINULO-OLIGOSACCHARIDE FRUCTANOTRANSFERASE-RELATED"/>
    <property type="match status" value="1"/>
</dbReference>
<dbReference type="OrthoDB" id="1524066at2"/>
<dbReference type="PROSITE" id="PS51257">
    <property type="entry name" value="PROKAR_LIPOPROTEIN"/>
    <property type="match status" value="1"/>
</dbReference>
<dbReference type="InterPro" id="IPR009056">
    <property type="entry name" value="Cyt_c-like_dom"/>
</dbReference>
<dbReference type="EMBL" id="CP042436">
    <property type="protein sequence ID" value="QEC65456.1"/>
    <property type="molecule type" value="Genomic_DNA"/>
</dbReference>
<keyword evidence="9" id="KW-1185">Reference proteome</keyword>
<feature type="domain" description="Cytochrome c" evidence="7">
    <location>
        <begin position="156"/>
        <end position="238"/>
    </location>
</feature>
<keyword evidence="3 4" id="KW-0408">Iron</keyword>
<dbReference type="PROSITE" id="PS51007">
    <property type="entry name" value="CYTC"/>
    <property type="match status" value="1"/>
</dbReference>
<dbReference type="AlphaFoldDB" id="A0A5B8V4E7"/>
<dbReference type="InterPro" id="IPR036909">
    <property type="entry name" value="Cyt_c-like_dom_sf"/>
</dbReference>
<dbReference type="Proteomes" id="UP000321479">
    <property type="component" value="Chromosome"/>
</dbReference>
<evidence type="ECO:0000256" key="2">
    <source>
        <dbReference type="ARBA" id="ARBA00022723"/>
    </source>
</evidence>
<feature type="compositionally biased region" description="Low complexity" evidence="5">
    <location>
        <begin position="25"/>
        <end position="40"/>
    </location>
</feature>
<evidence type="ECO:0000259" key="7">
    <source>
        <dbReference type="PROSITE" id="PS51007"/>
    </source>
</evidence>
<feature type="chain" id="PRO_5023005791" evidence="6">
    <location>
        <begin position="23"/>
        <end position="240"/>
    </location>
</feature>
<evidence type="ECO:0000313" key="9">
    <source>
        <dbReference type="Proteomes" id="UP000321479"/>
    </source>
</evidence>
<dbReference type="RefSeq" id="WP_147034281.1">
    <property type="nucleotide sequence ID" value="NZ_CP042436.1"/>
</dbReference>
<protein>
    <submittedName>
        <fullName evidence="8">Cytochrome c</fullName>
    </submittedName>
</protein>
<proteinExistence type="predicted"/>
<gene>
    <name evidence="8" type="ORF">FRZ54_23760</name>
</gene>
<evidence type="ECO:0000313" key="8">
    <source>
        <dbReference type="EMBL" id="QEC65456.1"/>
    </source>
</evidence>
<evidence type="ECO:0000256" key="5">
    <source>
        <dbReference type="SAM" id="MobiDB-lite"/>
    </source>
</evidence>
<reference evidence="8 9" key="1">
    <citation type="journal article" date="2017" name="Curr. Microbiol.">
        <title>Mucilaginibacter ginsenosidivorans sp. nov., Isolated from Soil of Ginseng Field.</title>
        <authorList>
            <person name="Kim M.M."/>
            <person name="Siddiqi M.Z."/>
            <person name="Im W.T."/>
        </authorList>
    </citation>
    <scope>NUCLEOTIDE SEQUENCE [LARGE SCALE GENOMIC DNA]</scope>
    <source>
        <strain evidence="8 9">Gsoil 3017</strain>
    </source>
</reference>
<dbReference type="SUPFAM" id="SSF46626">
    <property type="entry name" value="Cytochrome c"/>
    <property type="match status" value="2"/>
</dbReference>
<evidence type="ECO:0000256" key="3">
    <source>
        <dbReference type="ARBA" id="ARBA00023004"/>
    </source>
</evidence>
<dbReference type="KEGG" id="mgin:FRZ54_23760"/>
<feature type="signal peptide" evidence="6">
    <location>
        <begin position="1"/>
        <end position="22"/>
    </location>
</feature>